<evidence type="ECO:0000256" key="4">
    <source>
        <dbReference type="ARBA" id="ARBA00023163"/>
    </source>
</evidence>
<dbReference type="GO" id="GO:0005634">
    <property type="term" value="C:nucleus"/>
    <property type="evidence" value="ECO:0007669"/>
    <property type="project" value="UniProtKB-SubCell"/>
</dbReference>
<keyword evidence="4" id="KW-0804">Transcription</keyword>
<feature type="domain" description="General transcription factor 3C polypeptide 1 winged-helix" evidence="8">
    <location>
        <begin position="1"/>
        <end position="61"/>
    </location>
</feature>
<dbReference type="InterPro" id="IPR035625">
    <property type="entry name" value="Tfc3-like_eWH"/>
</dbReference>
<dbReference type="InterPro" id="IPR056467">
    <property type="entry name" value="eWH_GTF3C1"/>
</dbReference>
<feature type="region of interest" description="Disordered" evidence="6">
    <location>
        <begin position="742"/>
        <end position="781"/>
    </location>
</feature>
<protein>
    <recommendedName>
        <fullName evidence="12">General transcription factor 3C polypeptide 1</fullName>
    </recommendedName>
</protein>
<dbReference type="EMBL" id="JAFBMS010000008">
    <property type="protein sequence ID" value="KAG9349839.1"/>
    <property type="molecule type" value="Genomic_DNA"/>
</dbReference>
<feature type="compositionally biased region" description="Low complexity" evidence="6">
    <location>
        <begin position="1989"/>
        <end position="2003"/>
    </location>
</feature>
<keyword evidence="11" id="KW-1185">Reference proteome</keyword>
<feature type="compositionally biased region" description="Low complexity" evidence="6">
    <location>
        <begin position="522"/>
        <end position="532"/>
    </location>
</feature>
<feature type="region of interest" description="Disordered" evidence="6">
    <location>
        <begin position="1843"/>
        <end position="2018"/>
    </location>
</feature>
<dbReference type="Pfam" id="PF04182">
    <property type="entry name" value="B-block_TFIIIC"/>
    <property type="match status" value="1"/>
</dbReference>
<feature type="region of interest" description="Disordered" evidence="6">
    <location>
        <begin position="1548"/>
        <end position="1570"/>
    </location>
</feature>
<keyword evidence="5" id="KW-0539">Nucleus</keyword>
<feature type="region of interest" description="Disordered" evidence="6">
    <location>
        <begin position="1078"/>
        <end position="1107"/>
    </location>
</feature>
<dbReference type="CDD" id="cd16169">
    <property type="entry name" value="Tau138_eWH"/>
    <property type="match status" value="1"/>
</dbReference>
<feature type="region of interest" description="Disordered" evidence="6">
    <location>
        <begin position="344"/>
        <end position="370"/>
    </location>
</feature>
<dbReference type="GO" id="GO:0006384">
    <property type="term" value="P:transcription initiation at RNA polymerase III promoter"/>
    <property type="evidence" value="ECO:0007669"/>
    <property type="project" value="InterPro"/>
</dbReference>
<evidence type="ECO:0000256" key="1">
    <source>
        <dbReference type="ARBA" id="ARBA00004123"/>
    </source>
</evidence>
<dbReference type="PANTHER" id="PTHR15180:SF1">
    <property type="entry name" value="GENERAL TRANSCRIPTION FACTOR 3C POLYPEPTIDE 1"/>
    <property type="match status" value="1"/>
</dbReference>
<feature type="compositionally biased region" description="Basic and acidic residues" evidence="6">
    <location>
        <begin position="1949"/>
        <end position="1960"/>
    </location>
</feature>
<dbReference type="GO" id="GO:0042791">
    <property type="term" value="P:5S class rRNA transcription by RNA polymerase III"/>
    <property type="evidence" value="ECO:0007669"/>
    <property type="project" value="TreeGrafter"/>
</dbReference>
<accession>A0A8T2PC86</accession>
<evidence type="ECO:0000256" key="3">
    <source>
        <dbReference type="ARBA" id="ARBA00023125"/>
    </source>
</evidence>
<gene>
    <name evidence="10" type="ORF">JZ751_026192</name>
</gene>
<feature type="region of interest" description="Disordered" evidence="6">
    <location>
        <begin position="451"/>
        <end position="572"/>
    </location>
</feature>
<feature type="compositionally biased region" description="Acidic residues" evidence="6">
    <location>
        <begin position="347"/>
        <end position="357"/>
    </location>
</feature>
<dbReference type="InterPro" id="IPR044210">
    <property type="entry name" value="Tfc3-like"/>
</dbReference>
<keyword evidence="2" id="KW-0597">Phosphoprotein</keyword>
<feature type="domain" description="B-block binding subunit of TFIIIC" evidence="7">
    <location>
        <begin position="178"/>
        <end position="252"/>
    </location>
</feature>
<evidence type="ECO:0000259" key="9">
    <source>
        <dbReference type="Pfam" id="PF24101"/>
    </source>
</evidence>
<dbReference type="OrthoDB" id="68020at2759"/>
<dbReference type="GO" id="GO:0000127">
    <property type="term" value="C:transcription factor TFIIIC complex"/>
    <property type="evidence" value="ECO:0007669"/>
    <property type="project" value="InterPro"/>
</dbReference>
<feature type="compositionally biased region" description="Polar residues" evidence="6">
    <location>
        <begin position="471"/>
        <end position="484"/>
    </location>
</feature>
<keyword evidence="3" id="KW-0238">DNA-binding</keyword>
<feature type="region of interest" description="Disordered" evidence="6">
    <location>
        <begin position="1215"/>
        <end position="1265"/>
    </location>
</feature>
<evidence type="ECO:0000313" key="10">
    <source>
        <dbReference type="EMBL" id="KAG9349839.1"/>
    </source>
</evidence>
<feature type="domain" description="GTF3C1 extended winged-helix" evidence="9">
    <location>
        <begin position="626"/>
        <end position="734"/>
    </location>
</feature>
<organism evidence="10 11">
    <name type="scientific">Albula glossodonta</name>
    <name type="common">roundjaw bonefish</name>
    <dbReference type="NCBI Taxonomy" id="121402"/>
    <lineage>
        <taxon>Eukaryota</taxon>
        <taxon>Metazoa</taxon>
        <taxon>Chordata</taxon>
        <taxon>Craniata</taxon>
        <taxon>Vertebrata</taxon>
        <taxon>Euteleostomi</taxon>
        <taxon>Actinopterygii</taxon>
        <taxon>Neopterygii</taxon>
        <taxon>Teleostei</taxon>
        <taxon>Albuliformes</taxon>
        <taxon>Albulidae</taxon>
        <taxon>Albula</taxon>
    </lineage>
</organism>
<feature type="compositionally biased region" description="Basic and acidic residues" evidence="6">
    <location>
        <begin position="1246"/>
        <end position="1263"/>
    </location>
</feature>
<dbReference type="PANTHER" id="PTHR15180">
    <property type="entry name" value="GENERAL TRANSCRIPTION FACTOR 3C POLYPEPTIDE 1"/>
    <property type="match status" value="1"/>
</dbReference>
<name>A0A8T2PC86_9TELE</name>
<feature type="compositionally biased region" description="Polar residues" evidence="6">
    <location>
        <begin position="2004"/>
        <end position="2018"/>
    </location>
</feature>
<feature type="compositionally biased region" description="Basic residues" evidence="6">
    <location>
        <begin position="1224"/>
        <end position="1245"/>
    </location>
</feature>
<evidence type="ECO:0000256" key="6">
    <source>
        <dbReference type="SAM" id="MobiDB-lite"/>
    </source>
</evidence>
<dbReference type="GO" id="GO:0003677">
    <property type="term" value="F:DNA binding"/>
    <property type="evidence" value="ECO:0007669"/>
    <property type="project" value="UniProtKB-KW"/>
</dbReference>
<reference evidence="10" key="1">
    <citation type="thesis" date="2021" institute="BYU ScholarsArchive" country="Provo, UT, USA">
        <title>Applications of and Algorithms for Genome Assembly and Genomic Analyses with an Emphasis on Marine Teleosts.</title>
        <authorList>
            <person name="Pickett B.D."/>
        </authorList>
    </citation>
    <scope>NUCLEOTIDE SEQUENCE</scope>
    <source>
        <strain evidence="10">HI-2016</strain>
    </source>
</reference>
<evidence type="ECO:0000313" key="11">
    <source>
        <dbReference type="Proteomes" id="UP000824540"/>
    </source>
</evidence>
<evidence type="ECO:0000256" key="5">
    <source>
        <dbReference type="ARBA" id="ARBA00023242"/>
    </source>
</evidence>
<feature type="region of interest" description="Disordered" evidence="6">
    <location>
        <begin position="844"/>
        <end position="885"/>
    </location>
</feature>
<evidence type="ECO:0000259" key="8">
    <source>
        <dbReference type="Pfam" id="PF23704"/>
    </source>
</evidence>
<sequence>MDALRILVDEIALEGLDGITISSLWIRLENRNPKFPLNLDLATKEFLWKSLVCDSDLDFYALPKERGKLVLFDRFAEVDPETGIQEIRRANHNVDSQEDIYPVSIIQDNEDGIQGSCQFFKERKNVTCQVRTADFKPCCVLEDAINKWGEKLVVVASQTVRFRTLIGSQGDPDLKLTDHSYCILERLGRARWQGEIQRDLHSRAFKTDAGKMHYLRKSLDKNGLITLQSHVVRLPNGSQQCSILLLLKRFHVDRRSKYDILMEKASNILATCPRNLGMMQKMREQLCVSERTFKRVYQYMMAAKLVQVVSVPLRELDPDAGPLKTKKGTDVMVRCVKLLKEYGKKEEEDEDENDEDDSSRKLPPAEGRVRERDTLMQAYEIVVSSGTKGISKTALRGRMNVGKLEARMMCRLLERNDMIKGFMEDEGRQRTTKYISKMYVEQSDLNRQFAKEKARSEQLRTGEKRDLSQVAVATSSPVQSTSQAHPGDEEEEPEQKQPPTKCSSSKKPAANAKRNLLKDLPSKTTKQTSLKQTKLDFTMKTSTPVKTLTPPRVRGSKMEEVAQNPDQSDVSMDATTSQSANVSMSFSTSGSTDNEAHVTIVEDVVSEKEPKPVKSKRIFKRIQGPHQTYRLLKRKNLIIETVRSVKLIDNLYTLQRLIMDEEKQDGVSTKCCKKSILRLIRSLSREGMLKMLCTTIIQDGISKKVEFVVHPSITPDDPLVKSAIEQIRFRISSSYTAVRANVPQANSESGTNKENRGSDRTGSGEVEQGTRSSKMSKMKTDDKMGVKQLMDFRPSIVPGLGRSLGFQPKMLRLRLVHSYLWYLIYGHPIKRSLASSSSAVWVESGQDEESNPNAGNKSPNQDGSSTSEEKTGTSEPHPSGAEGGEDRIVTELGHDQDHVKVYVDELSWRRFIPPTPLHREFSHGWALTSDILLSLPLSIFVQIIQVSYQVDGLETYLNDPVKQHFLIRFLPGKMKKQLLYKRRYIFSFHESMQRLCYLGLLQFGPTEKFQDKDQVFVFLKKKATIVDTTSCEPHYNMAVSARPFEHRRYTFDTLQEVENYWFDLQCVCLNTPLGVTRGPHRKGSASDGKEDEADSSETMEPERPADRYSRMAYALKGSSEVADDGSIPGDGKGAAGLDSSFFSHLKRNWIWTSYLLARQKKPGDSFDNNSTLRLNSLLTKHPLPRSVSGVNKVNSTMGSRFSVFAEEEVQVTVESSERNSRVAGGRKQKRRRQKKETVKQAKRKKKAEETPKKRSRQSFHDEADQIALKRMTRQRVSWTLQEDSLLMLCRVASHFLNRKRKPFVPWQVVRDLLHAQFEESLDKTSQSVGRRARYIMKNPQTYLNFKICLAEVYQDKSIVEEFQNRHNNYDDQEVCSSEFKEFVSALRQKFSAAAGDCTFEIPDTKEELFKRFKVYAIGEAPEENIKDTLASNEDIHSLVLNNLIQSTLVLSTAQMKSCRSFQTFHIYNRYKPDILFQAFLKCQRRGLVNRRRAHKIFGPKKNRALPFMPMSYQLSQTYYRCFTWRIPNTICSEAYQFLETLRSKGREDRPDTFAFQGPERGDSQLEVEADPEPDPTMALFPLDASGGSCMASLTLMVLGLLSVDLSIPNQIVVVDSTMVDNEVIKSAGRDLAEDDDDDEVEEGEGKRKIEVKASQASHTNYLLMRGNSAPGIVSMRNLNTCDNVVVNSCTVRVKLRKTPTHMLFRSSCDSNVVDDVLQGEACLPKGFTHLLKPRDDSCRLESFCDWCINQCNYSTDDLQAVLHITSAIEAALSVGYDKLELSRDFSTLEEAQEGRTRTFQQYLEDLVSLEEVIEVGGNSVRLVAAKYADPWLIQTCTTRRPAVRSKDLPLQEATPSKRSREQEVEEQELPKKRSLEQAEEEQSPKKKRGLEQVEEEEPLRKRSLEQAEEEQAPPRKRVAMATEGAETREQSPESDPDPSCPNPEAATDTQRDGAAKREGQAQEGNQTQGAPVAENTSPEPSSPQPPSPTADSPAPSSQSTDATQTQPTEGECSSTIGSASESVSFVSRPWRIVDGSLNRPVCKGMLESLLFHIMSKPGLPEPVLIEHYKGVLQPVVILELLQALEKMGCVLKRYIKACPRASLFSPAQCSEVLEKWGDFRDDATPFYEPTVDCCLRLAKVFPHEPNWNKWVPFIHS</sequence>
<feature type="compositionally biased region" description="Acidic residues" evidence="6">
    <location>
        <begin position="1089"/>
        <end position="1099"/>
    </location>
</feature>
<feature type="compositionally biased region" description="Basic and acidic residues" evidence="6">
    <location>
        <begin position="451"/>
        <end position="467"/>
    </location>
</feature>
<feature type="compositionally biased region" description="Polar residues" evidence="6">
    <location>
        <begin position="851"/>
        <end position="862"/>
    </location>
</feature>
<comment type="caution">
    <text evidence="10">The sequence shown here is derived from an EMBL/GenBank/DDBJ whole genome shotgun (WGS) entry which is preliminary data.</text>
</comment>
<comment type="subcellular location">
    <subcellularLocation>
        <location evidence="1">Nucleus</location>
    </subcellularLocation>
</comment>
<evidence type="ECO:0000259" key="7">
    <source>
        <dbReference type="Pfam" id="PF04182"/>
    </source>
</evidence>
<dbReference type="Pfam" id="PF23704">
    <property type="entry name" value="WHD_GTF3C1_N"/>
    <property type="match status" value="1"/>
</dbReference>
<feature type="compositionally biased region" description="Basic and acidic residues" evidence="6">
    <location>
        <begin position="1858"/>
        <end position="1876"/>
    </location>
</feature>
<evidence type="ECO:0000256" key="2">
    <source>
        <dbReference type="ARBA" id="ARBA00022553"/>
    </source>
</evidence>
<evidence type="ECO:0008006" key="12">
    <source>
        <dbReference type="Google" id="ProtNLM"/>
    </source>
</evidence>
<dbReference type="Pfam" id="PF24101">
    <property type="entry name" value="WHD_GTF3C1"/>
    <property type="match status" value="1"/>
</dbReference>
<dbReference type="InterPro" id="IPR056428">
    <property type="entry name" value="WH_GTF3C1"/>
</dbReference>
<dbReference type="Proteomes" id="UP000824540">
    <property type="component" value="Unassembled WGS sequence"/>
</dbReference>
<dbReference type="InterPro" id="IPR007309">
    <property type="entry name" value="TFIIIC_Bblock-bd"/>
</dbReference>
<proteinExistence type="predicted"/>